<dbReference type="InterPro" id="IPR007791">
    <property type="entry name" value="DjlA_N"/>
</dbReference>
<name>A0ABT8SME7_9CAUL</name>
<dbReference type="Gene3D" id="1.10.3680.10">
    <property type="entry name" value="TerB-like"/>
    <property type="match status" value="1"/>
</dbReference>
<dbReference type="PROSITE" id="PS50076">
    <property type="entry name" value="DNAJ_2"/>
    <property type="match status" value="1"/>
</dbReference>
<dbReference type="RefSeq" id="WP_302110174.1">
    <property type="nucleotide sequence ID" value="NZ_JAUKTR010000004.1"/>
</dbReference>
<dbReference type="EMBL" id="JAUKTR010000004">
    <property type="protein sequence ID" value="MDO1559739.1"/>
    <property type="molecule type" value="Genomic_DNA"/>
</dbReference>
<keyword evidence="4" id="KW-1185">Reference proteome</keyword>
<proteinExistence type="predicted"/>
<evidence type="ECO:0000313" key="3">
    <source>
        <dbReference type="EMBL" id="MDO1559739.1"/>
    </source>
</evidence>
<accession>A0ABT8SME7</accession>
<evidence type="ECO:0000313" key="4">
    <source>
        <dbReference type="Proteomes" id="UP001169063"/>
    </source>
</evidence>
<dbReference type="InterPro" id="IPR029024">
    <property type="entry name" value="TerB-like"/>
</dbReference>
<dbReference type="SUPFAM" id="SSF46565">
    <property type="entry name" value="Chaperone J-domain"/>
    <property type="match status" value="1"/>
</dbReference>
<evidence type="ECO:0000256" key="1">
    <source>
        <dbReference type="SAM" id="MobiDB-lite"/>
    </source>
</evidence>
<dbReference type="Pfam" id="PF05099">
    <property type="entry name" value="TerB"/>
    <property type="match status" value="1"/>
</dbReference>
<gene>
    <name evidence="3" type="ORF">Q0812_09905</name>
</gene>
<dbReference type="InterPro" id="IPR036869">
    <property type="entry name" value="J_dom_sf"/>
</dbReference>
<feature type="domain" description="J" evidence="2">
    <location>
        <begin position="156"/>
        <end position="220"/>
    </location>
</feature>
<protein>
    <submittedName>
        <fullName evidence="3">DnaJ family molecular chaperone</fullName>
    </submittedName>
</protein>
<feature type="compositionally biased region" description="Basic and acidic residues" evidence="1">
    <location>
        <begin position="15"/>
        <end position="26"/>
    </location>
</feature>
<reference evidence="3" key="1">
    <citation type="submission" date="2023-07" db="EMBL/GenBank/DDBJ databases">
        <title>Brevundimonas soil sp. nov., isolated from the soil of chemical plant.</title>
        <authorList>
            <person name="Wu N."/>
        </authorList>
    </citation>
    <scope>NUCLEOTIDE SEQUENCE</scope>
    <source>
        <strain evidence="3">XZ-24</strain>
    </source>
</reference>
<dbReference type="Gene3D" id="1.10.287.110">
    <property type="entry name" value="DnaJ domain"/>
    <property type="match status" value="1"/>
</dbReference>
<evidence type="ECO:0000259" key="2">
    <source>
        <dbReference type="PROSITE" id="PS50076"/>
    </source>
</evidence>
<sequence>MGLLSRIVGSKGGQPRKDGRTPGCAERDGDFTASVTALGAKLAGADGEAGAAEFAAFTEAFQPSAANLKDVRRLYDLARRTTAGYESYARRLYKRYGGCPRMLEGVLEGLFHVAAADGAATASELDYLKRVGELFGLEPLVFRRLKAVYFGLDADDPYVIMGVGPEVSDAELAQARRRLLADTHPDRLKARGLPPSFEGVFAAKAAAVNAAFDEIMRERRLETV</sequence>
<comment type="caution">
    <text evidence="3">The sequence shown here is derived from an EMBL/GenBank/DDBJ whole genome shotgun (WGS) entry which is preliminary data.</text>
</comment>
<feature type="region of interest" description="Disordered" evidence="1">
    <location>
        <begin position="1"/>
        <end position="26"/>
    </location>
</feature>
<dbReference type="Proteomes" id="UP001169063">
    <property type="component" value="Unassembled WGS sequence"/>
</dbReference>
<organism evidence="3 4">
    <name type="scientific">Peiella sedimenti</name>
    <dbReference type="NCBI Taxonomy" id="3061083"/>
    <lineage>
        <taxon>Bacteria</taxon>
        <taxon>Pseudomonadati</taxon>
        <taxon>Pseudomonadota</taxon>
        <taxon>Alphaproteobacteria</taxon>
        <taxon>Caulobacterales</taxon>
        <taxon>Caulobacteraceae</taxon>
        <taxon>Peiella</taxon>
    </lineage>
</organism>
<dbReference type="InterPro" id="IPR001623">
    <property type="entry name" value="DnaJ_domain"/>
</dbReference>
<dbReference type="SUPFAM" id="SSF158682">
    <property type="entry name" value="TerB-like"/>
    <property type="match status" value="1"/>
</dbReference>